<dbReference type="SUPFAM" id="SSF51735">
    <property type="entry name" value="NAD(P)-binding Rossmann-fold domains"/>
    <property type="match status" value="1"/>
</dbReference>
<dbReference type="InterPro" id="IPR057326">
    <property type="entry name" value="KR_dom"/>
</dbReference>
<evidence type="ECO:0000256" key="1">
    <source>
        <dbReference type="ARBA" id="ARBA00006484"/>
    </source>
</evidence>
<dbReference type="PROSITE" id="PS00061">
    <property type="entry name" value="ADH_SHORT"/>
    <property type="match status" value="1"/>
</dbReference>
<dbReference type="GO" id="GO:0004316">
    <property type="term" value="F:3-oxoacyl-[acyl-carrier-protein] reductase (NADPH) activity"/>
    <property type="evidence" value="ECO:0007669"/>
    <property type="project" value="UniProtKB-EC"/>
</dbReference>
<dbReference type="SMART" id="SM00822">
    <property type="entry name" value="PKS_KR"/>
    <property type="match status" value="1"/>
</dbReference>
<dbReference type="PRINTS" id="PR00080">
    <property type="entry name" value="SDRFAMILY"/>
</dbReference>
<keyword evidence="4" id="KW-1185">Reference proteome</keyword>
<dbReference type="EMBL" id="JBHMDM010000004">
    <property type="protein sequence ID" value="MFB9376776.1"/>
    <property type="molecule type" value="Genomic_DNA"/>
</dbReference>
<protein>
    <submittedName>
        <fullName evidence="3">3-oxoacyl-ACP reductase</fullName>
        <ecNumber evidence="3">1.1.1.100</ecNumber>
    </submittedName>
</protein>
<dbReference type="InterPro" id="IPR002347">
    <property type="entry name" value="SDR_fam"/>
</dbReference>
<accession>A0ABV5LRP9</accession>
<evidence type="ECO:0000313" key="3">
    <source>
        <dbReference type="EMBL" id="MFB9376776.1"/>
    </source>
</evidence>
<dbReference type="Proteomes" id="UP001589748">
    <property type="component" value="Unassembled WGS sequence"/>
</dbReference>
<dbReference type="PANTHER" id="PTHR42760">
    <property type="entry name" value="SHORT-CHAIN DEHYDROGENASES/REDUCTASES FAMILY MEMBER"/>
    <property type="match status" value="1"/>
</dbReference>
<dbReference type="PANTHER" id="PTHR42760:SF78">
    <property type="entry name" value="3-OXOACYL-[ACYL-CARRIER-PROTEIN] REDUCTASE [NADH]"/>
    <property type="match status" value="1"/>
</dbReference>
<sequence length="442" mass="45425">MSADAYADLVRSGVGAAVAKRVGAPRPPRLRRHRPGDDLLVGPAVLLPGPDASPDVAALLAGFADGSVAPEEDTRYGAVVLDARHVREICDLAPIRRDLAPVFRGMRGNGRVILLGADLAPLPGIEARAAQRALDGIVRTLGKEARGGTTVNLLRVAEGSRGLGPALEFFLSARSAFVDGQVLTVGPTSEDPTGPQTPEEPRVAVVTGAAQGIGASIAEILAREGAHVVCVDLAAQGEGLARVANRVGGSTLHLDITAPAAAQRLGEHLRRRFDGVDVVVHNAGITRDRSFVNLDDRGWDSVLAVNLQAPLRLTEGLLDQGDVLRAGARIVCLSSINGIAGAKGQSNYAASKSGVIGLVEALAPVLAERGMTVNAVAPGFIETAMTAAIPVVAREVGRRANSLQQGGLPVDVAEAVAWLAAPGTLGVTGQVLRVCGQNLVGA</sequence>
<keyword evidence="3" id="KW-0560">Oxidoreductase</keyword>
<comment type="similarity">
    <text evidence="1">Belongs to the short-chain dehydrogenases/reductases (SDR) family.</text>
</comment>
<evidence type="ECO:0000259" key="2">
    <source>
        <dbReference type="SMART" id="SM00822"/>
    </source>
</evidence>
<dbReference type="NCBIfam" id="NF006110">
    <property type="entry name" value="PRK08261.1"/>
    <property type="match status" value="1"/>
</dbReference>
<dbReference type="Gene3D" id="3.40.50.720">
    <property type="entry name" value="NAD(P)-binding Rossmann-like Domain"/>
    <property type="match status" value="2"/>
</dbReference>
<gene>
    <name evidence="3" type="ORF">ACFFVI_07320</name>
</gene>
<dbReference type="InterPro" id="IPR020904">
    <property type="entry name" value="Sc_DH/Rdtase_CS"/>
</dbReference>
<evidence type="ECO:0000313" key="4">
    <source>
        <dbReference type="Proteomes" id="UP001589748"/>
    </source>
</evidence>
<dbReference type="EC" id="1.1.1.100" evidence="3"/>
<name>A0ABV5LRP9_9ACTN</name>
<dbReference type="Pfam" id="PF13561">
    <property type="entry name" value="adh_short_C2"/>
    <property type="match status" value="1"/>
</dbReference>
<reference evidence="3 4" key="1">
    <citation type="submission" date="2024-09" db="EMBL/GenBank/DDBJ databases">
        <authorList>
            <person name="Sun Q."/>
            <person name="Mori K."/>
        </authorList>
    </citation>
    <scope>NUCLEOTIDE SEQUENCE [LARGE SCALE GENOMIC DNA]</scope>
    <source>
        <strain evidence="3 4">TISTR 1856</strain>
    </source>
</reference>
<dbReference type="RefSeq" id="WP_380135789.1">
    <property type="nucleotide sequence ID" value="NZ_JBHLUI010000003.1"/>
</dbReference>
<dbReference type="InterPro" id="IPR036291">
    <property type="entry name" value="NAD(P)-bd_dom_sf"/>
</dbReference>
<dbReference type="PRINTS" id="PR00081">
    <property type="entry name" value="GDHRDH"/>
</dbReference>
<proteinExistence type="inferred from homology"/>
<organism evidence="3 4">
    <name type="scientific">Kineococcus gynurae</name>
    <dbReference type="NCBI Taxonomy" id="452979"/>
    <lineage>
        <taxon>Bacteria</taxon>
        <taxon>Bacillati</taxon>
        <taxon>Actinomycetota</taxon>
        <taxon>Actinomycetes</taxon>
        <taxon>Kineosporiales</taxon>
        <taxon>Kineosporiaceae</taxon>
        <taxon>Kineococcus</taxon>
    </lineage>
</organism>
<comment type="caution">
    <text evidence="3">The sequence shown here is derived from an EMBL/GenBank/DDBJ whole genome shotgun (WGS) entry which is preliminary data.</text>
</comment>
<feature type="domain" description="Ketoreductase" evidence="2">
    <location>
        <begin position="202"/>
        <end position="384"/>
    </location>
</feature>